<dbReference type="InterPro" id="IPR000182">
    <property type="entry name" value="GNAT_dom"/>
</dbReference>
<feature type="domain" description="N-acetyltransferase" evidence="1">
    <location>
        <begin position="24"/>
        <end position="176"/>
    </location>
</feature>
<dbReference type="PROSITE" id="PS51186">
    <property type="entry name" value="GNAT"/>
    <property type="match status" value="1"/>
</dbReference>
<comment type="caution">
    <text evidence="2">The sequence shown here is derived from an EMBL/GenBank/DDBJ whole genome shotgun (WGS) entry which is preliminary data.</text>
</comment>
<dbReference type="Proteomes" id="UP001199469">
    <property type="component" value="Unassembled WGS sequence"/>
</dbReference>
<dbReference type="Gene3D" id="3.40.630.30">
    <property type="match status" value="1"/>
</dbReference>
<dbReference type="PANTHER" id="PTHR43441:SF10">
    <property type="entry name" value="ACETYLTRANSFERASE"/>
    <property type="match status" value="1"/>
</dbReference>
<sequence length="179" mass="19579">MSDPPVLLGTRTRLRPWHTDDAEAIFRACQDPDTQRFTTIPSPYRREDADWFLAHHVHDVADEGGASFCVEAIDEPGTVAGSMALLHVRDGIGEIGYWGAPWARGRGYAADALGVVVAWVFGEGRAERLELLIAPENVASRAVARRAGFVVEYLDPEHLLGDGSVRPVLVHGLRASDRV</sequence>
<gene>
    <name evidence="2" type="ORF">LQ327_10715</name>
</gene>
<accession>A0ABS8P6G9</accession>
<evidence type="ECO:0000259" key="1">
    <source>
        <dbReference type="PROSITE" id="PS51186"/>
    </source>
</evidence>
<dbReference type="Pfam" id="PF13302">
    <property type="entry name" value="Acetyltransf_3"/>
    <property type="match status" value="1"/>
</dbReference>
<dbReference type="PANTHER" id="PTHR43441">
    <property type="entry name" value="RIBOSOMAL-PROTEIN-SERINE ACETYLTRANSFERASE"/>
    <property type="match status" value="1"/>
</dbReference>
<organism evidence="2 3">
    <name type="scientific">Actinomycetospora endophytica</name>
    <dbReference type="NCBI Taxonomy" id="2291215"/>
    <lineage>
        <taxon>Bacteria</taxon>
        <taxon>Bacillati</taxon>
        <taxon>Actinomycetota</taxon>
        <taxon>Actinomycetes</taxon>
        <taxon>Pseudonocardiales</taxon>
        <taxon>Pseudonocardiaceae</taxon>
        <taxon>Actinomycetospora</taxon>
    </lineage>
</organism>
<dbReference type="SUPFAM" id="SSF55729">
    <property type="entry name" value="Acyl-CoA N-acyltransferases (Nat)"/>
    <property type="match status" value="1"/>
</dbReference>
<reference evidence="2 3" key="1">
    <citation type="submission" date="2021-11" db="EMBL/GenBank/DDBJ databases">
        <title>Draft genome sequence of Actinomycetospora sp. SF1 isolated from the rhizosphere soil.</title>
        <authorList>
            <person name="Duangmal K."/>
            <person name="Chantavorakit T."/>
        </authorList>
    </citation>
    <scope>NUCLEOTIDE SEQUENCE [LARGE SCALE GENOMIC DNA]</scope>
    <source>
        <strain evidence="2 3">TBRC 5722</strain>
    </source>
</reference>
<protein>
    <submittedName>
        <fullName evidence="2">GNAT family N-acetyltransferase</fullName>
    </submittedName>
</protein>
<evidence type="ECO:0000313" key="2">
    <source>
        <dbReference type="EMBL" id="MCD2193846.1"/>
    </source>
</evidence>
<proteinExistence type="predicted"/>
<name>A0ABS8P6G9_9PSEU</name>
<evidence type="ECO:0000313" key="3">
    <source>
        <dbReference type="Proteomes" id="UP001199469"/>
    </source>
</evidence>
<dbReference type="EMBL" id="JAJNDB010000001">
    <property type="protein sequence ID" value="MCD2193846.1"/>
    <property type="molecule type" value="Genomic_DNA"/>
</dbReference>
<keyword evidence="3" id="KW-1185">Reference proteome</keyword>
<dbReference type="RefSeq" id="WP_230732806.1">
    <property type="nucleotide sequence ID" value="NZ_JAJNDB010000001.1"/>
</dbReference>
<dbReference type="InterPro" id="IPR051908">
    <property type="entry name" value="Ribosomal_N-acetyltransferase"/>
</dbReference>
<dbReference type="InterPro" id="IPR016181">
    <property type="entry name" value="Acyl_CoA_acyltransferase"/>
</dbReference>